<protein>
    <recommendedName>
        <fullName evidence="2">Proteasome assembly chaperone family protein</fullName>
    </recommendedName>
</protein>
<dbReference type="AlphaFoldDB" id="A0A7C3SLH4"/>
<name>A0A7C3SLH4_THEPE</name>
<evidence type="ECO:0000313" key="1">
    <source>
        <dbReference type="EMBL" id="HGB25376.1"/>
    </source>
</evidence>
<dbReference type="Gene3D" id="3.40.50.10900">
    <property type="entry name" value="PAC-like subunit"/>
    <property type="match status" value="1"/>
</dbReference>
<dbReference type="EMBL" id="DTIB01000091">
    <property type="protein sequence ID" value="HGB25376.1"/>
    <property type="molecule type" value="Genomic_DNA"/>
</dbReference>
<evidence type="ECO:0008006" key="2">
    <source>
        <dbReference type="Google" id="ProtNLM"/>
    </source>
</evidence>
<accession>A0A7C3SLH4</accession>
<dbReference type="Pfam" id="PF09754">
    <property type="entry name" value="PAC2"/>
    <property type="match status" value="1"/>
</dbReference>
<organism evidence="1">
    <name type="scientific">Thermofilum pendens</name>
    <dbReference type="NCBI Taxonomy" id="2269"/>
    <lineage>
        <taxon>Archaea</taxon>
        <taxon>Thermoproteota</taxon>
        <taxon>Thermoprotei</taxon>
        <taxon>Thermofilales</taxon>
        <taxon>Thermofilaceae</taxon>
        <taxon>Thermofilum</taxon>
    </lineage>
</organism>
<dbReference type="PANTHER" id="PTHR35610">
    <property type="entry name" value="3-ISOPROPYLMALATE DEHYDRATASE-RELATED"/>
    <property type="match status" value="1"/>
</dbReference>
<comment type="caution">
    <text evidence="1">The sequence shown here is derived from an EMBL/GenBank/DDBJ whole genome shotgun (WGS) entry which is preliminary data.</text>
</comment>
<gene>
    <name evidence="1" type="ORF">ENV88_04995</name>
</gene>
<dbReference type="InterPro" id="IPR038389">
    <property type="entry name" value="PSMG2_sf"/>
</dbReference>
<dbReference type="PANTHER" id="PTHR35610:SF7">
    <property type="entry name" value="3-ISOPROPYLMALATE DEHYDRATASE"/>
    <property type="match status" value="1"/>
</dbReference>
<reference evidence="1" key="1">
    <citation type="journal article" date="2020" name="mSystems">
        <title>Genome- and Community-Level Interaction Insights into Carbon Utilization and Element Cycling Functions of Hydrothermarchaeota in Hydrothermal Sediment.</title>
        <authorList>
            <person name="Zhou Z."/>
            <person name="Liu Y."/>
            <person name="Xu W."/>
            <person name="Pan J."/>
            <person name="Luo Z.H."/>
            <person name="Li M."/>
        </authorList>
    </citation>
    <scope>NUCLEOTIDE SEQUENCE [LARGE SCALE GENOMIC DNA]</scope>
    <source>
        <strain evidence="1">SpSt-8</strain>
    </source>
</reference>
<dbReference type="InterPro" id="IPR019151">
    <property type="entry name" value="Proteasome_assmbl_chaperone_2"/>
</dbReference>
<sequence length="256" mass="27703">MKAIEMDGYRLVVYRELRLRNGVLVQGLPGIGLVGKIAVDYIISSLNLPKVAELAGPGLLLPVGNAGVFVDGDGRLLLPSYKFYLLPLEKKDILFLTSEVQPVSWAQFEVAERVLDFFTSIGGCEVVGVCGTSAESEEVEVYFAAAPDVETSKLEGLNLRRSSGGTITGACGLLPALASLRGLKGYVIMGSTHTSEPNPVAARAVVVALSKLLGFSISLDELDRMILEIRSREEVMRRMLEQAEKRAETGLPSWYV</sequence>
<dbReference type="SUPFAM" id="SSF159659">
    <property type="entry name" value="Cgl1923-like"/>
    <property type="match status" value="1"/>
</dbReference>
<proteinExistence type="predicted"/>